<proteinExistence type="predicted"/>
<keyword evidence="2" id="KW-1185">Reference proteome</keyword>
<dbReference type="EMBL" id="CM056744">
    <property type="protein sequence ID" value="KAJ8665829.1"/>
    <property type="molecule type" value="Genomic_DNA"/>
</dbReference>
<reference evidence="1" key="1">
    <citation type="submission" date="2023-04" db="EMBL/GenBank/DDBJ databases">
        <title>A chromosome-level genome assembly of the parasitoid wasp Eretmocerus hayati.</title>
        <authorList>
            <person name="Zhong Y."/>
            <person name="Liu S."/>
            <person name="Liu Y."/>
        </authorList>
    </citation>
    <scope>NUCLEOTIDE SEQUENCE</scope>
    <source>
        <strain evidence="1">ZJU_SS_LIU_2023</strain>
    </source>
</reference>
<evidence type="ECO:0000313" key="2">
    <source>
        <dbReference type="Proteomes" id="UP001239111"/>
    </source>
</evidence>
<accession>A0ACC2N3Q6</accession>
<comment type="caution">
    <text evidence="1">The sequence shown here is derived from an EMBL/GenBank/DDBJ whole genome shotgun (WGS) entry which is preliminary data.</text>
</comment>
<organism evidence="1 2">
    <name type="scientific">Eretmocerus hayati</name>
    <dbReference type="NCBI Taxonomy" id="131215"/>
    <lineage>
        <taxon>Eukaryota</taxon>
        <taxon>Metazoa</taxon>
        <taxon>Ecdysozoa</taxon>
        <taxon>Arthropoda</taxon>
        <taxon>Hexapoda</taxon>
        <taxon>Insecta</taxon>
        <taxon>Pterygota</taxon>
        <taxon>Neoptera</taxon>
        <taxon>Endopterygota</taxon>
        <taxon>Hymenoptera</taxon>
        <taxon>Apocrita</taxon>
        <taxon>Proctotrupomorpha</taxon>
        <taxon>Chalcidoidea</taxon>
        <taxon>Aphelinidae</taxon>
        <taxon>Aphelininae</taxon>
        <taxon>Eretmocerus</taxon>
    </lineage>
</organism>
<evidence type="ECO:0000313" key="1">
    <source>
        <dbReference type="EMBL" id="KAJ8665829.1"/>
    </source>
</evidence>
<protein>
    <submittedName>
        <fullName evidence="1">Uncharacterized protein</fullName>
    </submittedName>
</protein>
<sequence length="486" mass="54799">MPGAGVICPEPPSRWWLVFLQMPSTYNHIDRIFRAFGIRNSLGGSKILIFHFSAGSKLATAITQGAGAINKLICSGEVDELRDVIGLDDKTEEDEEDYLLDEGEVDYSKIPDVELPAPLASSKFAQNPDLLRTINQGGKRKLNHSADWKDSHSNENIGTVEKSSFSGMRAEFMYSDHLPDGIVHEQYNEDRSKSFKMKNVGDSQDISSQNEYQSSKTPNDSPRMAYIDERFSDDNLRNDTYSVCRSMYPNIPEEDYDLRRHWSKEKKFTTVKFDLQSRMTPKMTGVSQRDYGSHNPESMNDFCSAQTYHQNQSNTLRQCPQSLSGSISQIGSRPDSHRGNPHQNSSPSPRATRPPPRLSFPFISTGFRNPSNGSFHANKLPRQRSPFLNDNPFGRSPRPPMNFRYTGPNAESAHFRGSDPAGPNLRSAAALTDDYRFNLGGRQSFVSSTRGASTIHAPEDKQKADLNHRNLVRDCDQTRVRNEENY</sequence>
<gene>
    <name evidence="1" type="ORF">QAD02_007491</name>
</gene>
<name>A0ACC2N3Q6_9HYME</name>
<dbReference type="Proteomes" id="UP001239111">
    <property type="component" value="Chromosome 4"/>
</dbReference>